<dbReference type="EMBL" id="JASAOG010000018">
    <property type="protein sequence ID" value="KAK0064196.1"/>
    <property type="molecule type" value="Genomic_DNA"/>
</dbReference>
<protein>
    <submittedName>
        <fullName evidence="1">Uncharacterized protein</fullName>
    </submittedName>
</protein>
<organism evidence="1 2">
    <name type="scientific">Biomphalaria pfeifferi</name>
    <name type="common">Bloodfluke planorb</name>
    <name type="synonym">Freshwater snail</name>
    <dbReference type="NCBI Taxonomy" id="112525"/>
    <lineage>
        <taxon>Eukaryota</taxon>
        <taxon>Metazoa</taxon>
        <taxon>Spiralia</taxon>
        <taxon>Lophotrochozoa</taxon>
        <taxon>Mollusca</taxon>
        <taxon>Gastropoda</taxon>
        <taxon>Heterobranchia</taxon>
        <taxon>Euthyneura</taxon>
        <taxon>Panpulmonata</taxon>
        <taxon>Hygrophila</taxon>
        <taxon>Lymnaeoidea</taxon>
        <taxon>Planorbidae</taxon>
        <taxon>Biomphalaria</taxon>
    </lineage>
</organism>
<gene>
    <name evidence="1" type="ORF">Bpfe_006381</name>
</gene>
<name>A0AAD8C0F2_BIOPF</name>
<dbReference type="AlphaFoldDB" id="A0AAD8C0F2"/>
<dbReference type="Proteomes" id="UP001233172">
    <property type="component" value="Unassembled WGS sequence"/>
</dbReference>
<sequence length="219" mass="24684">MSSRSFCDCHVSPRSFWDNVTFLTLPVAMFYSDGPRCSGTREPHLIRNILMTGRNLRSPVIPAKSSCGREISFYFTRFPPPYPASLSQILFFSLHPRRLVHFVAYREDKLRTDSVRDLLCNVDLLRSVSSVSSSKVFLVRQEDISKTPEVEDICADRICHAKADAIIPTLSSANVCPMTWHFIAGRQYLRVVLVHGSVKCSALLGVLYGDVLSENTTCY</sequence>
<reference evidence="1" key="2">
    <citation type="submission" date="2023-04" db="EMBL/GenBank/DDBJ databases">
        <authorList>
            <person name="Bu L."/>
            <person name="Lu L."/>
            <person name="Laidemitt M.R."/>
            <person name="Zhang S.M."/>
            <person name="Mutuku M."/>
            <person name="Mkoji G."/>
            <person name="Steinauer M."/>
            <person name="Loker E.S."/>
        </authorList>
    </citation>
    <scope>NUCLEOTIDE SEQUENCE</scope>
    <source>
        <strain evidence="1">KasaAsao</strain>
        <tissue evidence="1">Whole Snail</tissue>
    </source>
</reference>
<reference evidence="1" key="1">
    <citation type="journal article" date="2023" name="PLoS Negl. Trop. Dis.">
        <title>A genome sequence for Biomphalaria pfeifferi, the major vector snail for the human-infecting parasite Schistosoma mansoni.</title>
        <authorList>
            <person name="Bu L."/>
            <person name="Lu L."/>
            <person name="Laidemitt M.R."/>
            <person name="Zhang S.M."/>
            <person name="Mutuku M."/>
            <person name="Mkoji G."/>
            <person name="Steinauer M."/>
            <person name="Loker E.S."/>
        </authorList>
    </citation>
    <scope>NUCLEOTIDE SEQUENCE</scope>
    <source>
        <strain evidence="1">KasaAsao</strain>
    </source>
</reference>
<accession>A0AAD8C0F2</accession>
<evidence type="ECO:0000313" key="1">
    <source>
        <dbReference type="EMBL" id="KAK0064196.1"/>
    </source>
</evidence>
<proteinExistence type="predicted"/>
<evidence type="ECO:0000313" key="2">
    <source>
        <dbReference type="Proteomes" id="UP001233172"/>
    </source>
</evidence>
<comment type="caution">
    <text evidence="1">The sequence shown here is derived from an EMBL/GenBank/DDBJ whole genome shotgun (WGS) entry which is preliminary data.</text>
</comment>
<keyword evidence="2" id="KW-1185">Reference proteome</keyword>